<name>A0ABS8IK35_9NOSO</name>
<organism evidence="1 2">
    <name type="scientific">Nostoc favosum CHAB5714</name>
    <dbReference type="NCBI Taxonomy" id="2780399"/>
    <lineage>
        <taxon>Bacteria</taxon>
        <taxon>Bacillati</taxon>
        <taxon>Cyanobacteriota</taxon>
        <taxon>Cyanophyceae</taxon>
        <taxon>Nostocales</taxon>
        <taxon>Nostocaceae</taxon>
        <taxon>Nostoc</taxon>
        <taxon>Nostoc favosum</taxon>
    </lineage>
</organism>
<proteinExistence type="predicted"/>
<reference evidence="1 2" key="1">
    <citation type="journal article" date="2021" name="Microorganisms">
        <title>Genome Evolution of Filamentous Cyanobacterium Nostoc Species: From Facultative Symbiosis to Free Living.</title>
        <authorList>
            <person name="Huo D."/>
            <person name="Li H."/>
            <person name="Cai F."/>
            <person name="Guo X."/>
            <person name="Qiao Z."/>
            <person name="Wang W."/>
            <person name="Yu G."/>
            <person name="Li R."/>
        </authorList>
    </citation>
    <scope>NUCLEOTIDE SEQUENCE [LARGE SCALE GENOMIC DNA]</scope>
    <source>
        <strain evidence="1 2">CHAB 5714</strain>
    </source>
</reference>
<sequence>MKLPEFSPEPIRDEDQPGYQKEIWQPSWRCFCCRDLGIVDPHLARLVMPQYNSSLDRNPVCQAPGCNEGANWLHLKRNIDMRFTAAICQELDRINREHWRQATQQQFERYKKQLDIATGAIAQSHSLAISNRTSNDDREVQQRKAEIEAISPEQWGAMNKAYLVGKKDE</sequence>
<evidence type="ECO:0008006" key="3">
    <source>
        <dbReference type="Google" id="ProtNLM"/>
    </source>
</evidence>
<protein>
    <recommendedName>
        <fullName evidence="3">HNH endonuclease</fullName>
    </recommendedName>
</protein>
<dbReference type="Proteomes" id="UP001199525">
    <property type="component" value="Unassembled WGS sequence"/>
</dbReference>
<comment type="caution">
    <text evidence="1">The sequence shown here is derived from an EMBL/GenBank/DDBJ whole genome shotgun (WGS) entry which is preliminary data.</text>
</comment>
<evidence type="ECO:0000313" key="1">
    <source>
        <dbReference type="EMBL" id="MCC5604645.1"/>
    </source>
</evidence>
<gene>
    <name evidence="1" type="ORF">LC586_37265</name>
</gene>
<evidence type="ECO:0000313" key="2">
    <source>
        <dbReference type="Proteomes" id="UP001199525"/>
    </source>
</evidence>
<keyword evidence="2" id="KW-1185">Reference proteome</keyword>
<dbReference type="EMBL" id="JAIVFQ010000143">
    <property type="protein sequence ID" value="MCC5604645.1"/>
    <property type="molecule type" value="Genomic_DNA"/>
</dbReference>
<accession>A0ABS8IK35</accession>